<reference evidence="1" key="1">
    <citation type="submission" date="2017-02" db="UniProtKB">
        <authorList>
            <consortium name="WormBaseParasite"/>
        </authorList>
    </citation>
    <scope>IDENTIFICATION</scope>
</reference>
<proteinExistence type="predicted"/>
<name>A0A0N4V7V4_ENTVE</name>
<sequence length="111" mass="13174">LSVRRRCPLSPFAQYLTDGEQEALHELIIEARQSGANEPEIKEHINRYLKEILSPEKLSQFEEANAKFERERFSKKLSKWYHTETDCILHNDTNIDKNKKKSFKRNRNSVL</sequence>
<accession>A0A0N4V7V4</accession>
<protein>
    <submittedName>
        <fullName evidence="1">Transposase</fullName>
    </submittedName>
</protein>
<dbReference type="WBParaSite" id="EVEC_0000637901-mRNA-1">
    <property type="protein sequence ID" value="EVEC_0000637901-mRNA-1"/>
    <property type="gene ID" value="EVEC_0000637901"/>
</dbReference>
<organism evidence="1">
    <name type="scientific">Enterobius vermicularis</name>
    <name type="common">Human pinworm</name>
    <dbReference type="NCBI Taxonomy" id="51028"/>
    <lineage>
        <taxon>Eukaryota</taxon>
        <taxon>Metazoa</taxon>
        <taxon>Ecdysozoa</taxon>
        <taxon>Nematoda</taxon>
        <taxon>Chromadorea</taxon>
        <taxon>Rhabditida</taxon>
        <taxon>Spirurina</taxon>
        <taxon>Oxyuridomorpha</taxon>
        <taxon>Oxyuroidea</taxon>
        <taxon>Oxyuridae</taxon>
        <taxon>Enterobius</taxon>
    </lineage>
</organism>
<evidence type="ECO:0000313" key="1">
    <source>
        <dbReference type="WBParaSite" id="EVEC_0000637901-mRNA-1"/>
    </source>
</evidence>
<dbReference type="AlphaFoldDB" id="A0A0N4V7V4"/>